<name>A0A069P3H7_9BURK</name>
<dbReference type="OrthoDB" id="9790406at2"/>
<reference evidence="5" key="4">
    <citation type="submission" date="2024-05" db="EMBL/GenBank/DDBJ databases">
        <authorList>
            <person name="Sun Q."/>
            <person name="Zhou Y."/>
        </authorList>
    </citation>
    <scope>NUCLEOTIDE SEQUENCE</scope>
    <source>
        <strain evidence="5">CGMCC 1.11013</strain>
    </source>
</reference>
<reference evidence="6 7" key="2">
    <citation type="submission" date="2014-03" db="EMBL/GenBank/DDBJ databases">
        <title>Draft Genome Sequences of Four Burkholderia Strains.</title>
        <authorList>
            <person name="Liu X.Y."/>
            <person name="Li C.X."/>
            <person name="Xu J.H."/>
        </authorList>
    </citation>
    <scope>NUCLEOTIDE SEQUENCE [LARGE SCALE GENOMIC DNA]</scope>
    <source>
        <strain evidence="6 7">R27</strain>
    </source>
</reference>
<gene>
    <name evidence="6" type="ORF">BG57_32135</name>
    <name evidence="5" type="ORF">GCM10010985_48530</name>
</gene>
<dbReference type="PANTHER" id="PTHR22617">
    <property type="entry name" value="CHEMOTAXIS SENSOR HISTIDINE KINASE-RELATED"/>
    <property type="match status" value="1"/>
</dbReference>
<dbReference type="EMBL" id="BMEG01000010">
    <property type="protein sequence ID" value="GGD88270.1"/>
    <property type="molecule type" value="Genomic_DNA"/>
</dbReference>
<evidence type="ECO:0000256" key="1">
    <source>
        <dbReference type="ARBA" id="ARBA00004496"/>
    </source>
</evidence>
<dbReference type="InterPro" id="IPR036061">
    <property type="entry name" value="CheW-like_dom_sf"/>
</dbReference>
<accession>A0A069P3H7</accession>
<feature type="domain" description="CheW-like" evidence="4">
    <location>
        <begin position="21"/>
        <end position="162"/>
    </location>
</feature>
<dbReference type="EMBL" id="JFHE01000009">
    <property type="protein sequence ID" value="KDR35012.1"/>
    <property type="molecule type" value="Genomic_DNA"/>
</dbReference>
<dbReference type="SUPFAM" id="SSF50341">
    <property type="entry name" value="CheW-like"/>
    <property type="match status" value="3"/>
</dbReference>
<dbReference type="RefSeq" id="WP_035963348.1">
    <property type="nucleotide sequence ID" value="NZ_BMEG01000010.1"/>
</dbReference>
<organism evidence="6 7">
    <name type="scientific">Caballeronia grimmiae</name>
    <dbReference type="NCBI Taxonomy" id="1071679"/>
    <lineage>
        <taxon>Bacteria</taxon>
        <taxon>Pseudomonadati</taxon>
        <taxon>Pseudomonadota</taxon>
        <taxon>Betaproteobacteria</taxon>
        <taxon>Burkholderiales</taxon>
        <taxon>Burkholderiaceae</taxon>
        <taxon>Caballeronia</taxon>
    </lineage>
</organism>
<dbReference type="GO" id="GO:0005829">
    <property type="term" value="C:cytosol"/>
    <property type="evidence" value="ECO:0007669"/>
    <property type="project" value="TreeGrafter"/>
</dbReference>
<dbReference type="AlphaFoldDB" id="A0A069P3H7"/>
<evidence type="ECO:0000256" key="3">
    <source>
        <dbReference type="ARBA" id="ARBA00022490"/>
    </source>
</evidence>
<evidence type="ECO:0000313" key="7">
    <source>
        <dbReference type="Proteomes" id="UP000027439"/>
    </source>
</evidence>
<evidence type="ECO:0000256" key="2">
    <source>
        <dbReference type="ARBA" id="ARBA00021483"/>
    </source>
</evidence>
<protein>
    <recommendedName>
        <fullName evidence="2">Chemotaxis protein CheW</fullName>
    </recommendedName>
</protein>
<comment type="caution">
    <text evidence="6">The sequence shown here is derived from an EMBL/GenBank/DDBJ whole genome shotgun (WGS) entry which is preliminary data.</text>
</comment>
<dbReference type="PANTHER" id="PTHR22617:SF45">
    <property type="entry name" value="CHEMOTAXIS PROTEIN CHEW"/>
    <property type="match status" value="1"/>
</dbReference>
<dbReference type="eggNOG" id="COG0835">
    <property type="taxonomic scope" value="Bacteria"/>
</dbReference>
<dbReference type="Gene3D" id="2.30.30.40">
    <property type="entry name" value="SH3 Domains"/>
    <property type="match status" value="3"/>
</dbReference>
<feature type="domain" description="CheW-like" evidence="4">
    <location>
        <begin position="366"/>
        <end position="508"/>
    </location>
</feature>
<keyword evidence="3" id="KW-0963">Cytoplasm</keyword>
<dbReference type="Pfam" id="PF01584">
    <property type="entry name" value="CheW"/>
    <property type="match status" value="3"/>
</dbReference>
<dbReference type="PROSITE" id="PS50851">
    <property type="entry name" value="CHEW"/>
    <property type="match status" value="3"/>
</dbReference>
<dbReference type="SMART" id="SM00260">
    <property type="entry name" value="CheW"/>
    <property type="match status" value="3"/>
</dbReference>
<feature type="domain" description="CheW-like" evidence="4">
    <location>
        <begin position="191"/>
        <end position="339"/>
    </location>
</feature>
<comment type="subcellular location">
    <subcellularLocation>
        <location evidence="1">Cytoplasm</location>
    </subcellularLocation>
</comment>
<dbReference type="Proteomes" id="UP000027439">
    <property type="component" value="Unassembled WGS sequence"/>
</dbReference>
<dbReference type="GO" id="GO:0006935">
    <property type="term" value="P:chemotaxis"/>
    <property type="evidence" value="ECO:0007669"/>
    <property type="project" value="InterPro"/>
</dbReference>
<dbReference type="Proteomes" id="UP000597138">
    <property type="component" value="Unassembled WGS sequence"/>
</dbReference>
<evidence type="ECO:0000313" key="8">
    <source>
        <dbReference type="Proteomes" id="UP000597138"/>
    </source>
</evidence>
<dbReference type="InterPro" id="IPR039315">
    <property type="entry name" value="CheW"/>
</dbReference>
<evidence type="ECO:0000259" key="4">
    <source>
        <dbReference type="PROSITE" id="PS50851"/>
    </source>
</evidence>
<proteinExistence type="predicted"/>
<reference evidence="8" key="3">
    <citation type="journal article" date="2019" name="Int. J. Syst. Evol. Microbiol.">
        <title>The Global Catalogue of Microorganisms (GCM) 10K type strain sequencing project: providing services to taxonomists for standard genome sequencing and annotation.</title>
        <authorList>
            <consortium name="The Broad Institute Genomics Platform"/>
            <consortium name="The Broad Institute Genome Sequencing Center for Infectious Disease"/>
            <person name="Wu L."/>
            <person name="Ma J."/>
        </authorList>
    </citation>
    <scope>NUCLEOTIDE SEQUENCE [LARGE SCALE GENOMIC DNA]</scope>
    <source>
        <strain evidence="8">CGMCC 1.11013</strain>
    </source>
</reference>
<reference evidence="5" key="1">
    <citation type="journal article" date="2014" name="Int. J. Syst. Evol. Microbiol.">
        <title>Complete genome of a new Firmicutes species belonging to the dominant human colonic microbiota ('Ruminococcus bicirculans') reveals two chromosomes and a selective capacity to utilize plant glucans.</title>
        <authorList>
            <consortium name="NISC Comparative Sequencing Program"/>
            <person name="Wegmann U."/>
            <person name="Louis P."/>
            <person name="Goesmann A."/>
            <person name="Henrissat B."/>
            <person name="Duncan S.H."/>
            <person name="Flint H.J."/>
        </authorList>
    </citation>
    <scope>NUCLEOTIDE SEQUENCE</scope>
    <source>
        <strain evidence="5">CGMCC 1.11013</strain>
    </source>
</reference>
<dbReference type="Gene3D" id="2.40.50.180">
    <property type="entry name" value="CheA-289, Domain 4"/>
    <property type="match status" value="3"/>
</dbReference>
<dbReference type="GO" id="GO:0007165">
    <property type="term" value="P:signal transduction"/>
    <property type="evidence" value="ECO:0007669"/>
    <property type="project" value="InterPro"/>
</dbReference>
<evidence type="ECO:0000313" key="6">
    <source>
        <dbReference type="EMBL" id="KDR35012.1"/>
    </source>
</evidence>
<dbReference type="STRING" id="1071679.BG57_32135"/>
<dbReference type="InterPro" id="IPR002545">
    <property type="entry name" value="CheW-lke_dom"/>
</dbReference>
<evidence type="ECO:0000313" key="5">
    <source>
        <dbReference type="EMBL" id="GGD88270.1"/>
    </source>
</evidence>
<sequence>MDHFHEERTEAVSTADVTREDRQFVTFVIGSEHFGVAMSPVQEIIRVPDVVRVPLAPRNLEGLANLRGRVLPIVNLRSVFGMQPRENDDATRAVVINLGTPLGFVVDRVASVVSVEATQIESADSISSTVRTDLLTGVVNRGGGEPMILVLDFERLISREFADVERRHTAASYTEHSPAAYSDEAETDADELQMVSFTVDGQEYGIAISSVQEIVQVPERVTSVPNAKAHVIGVMSLRNRLLPLVSLRRLFSLPERSLNDAQRIVVVSTSVGDRQACVGVVMDAVNEVLRVAKENVEPVPSVLAQAGNMAEIESICRLDDGRRIVSVLSPERLFDGARDGAALDIALMEQTDMDASVANTAELDDEMQMVVFRLADEEYGVPIESVQEIVRVPGTLTAVPKAPAFVEGVINLRGAVLPVVDQRIRFGLKTIERNDRQRIMVFVIGGARTGFIVDSVAEVLKVPTRYIEDSPRLSDAQRRLVGRVANLEKTGRLIQLVDPDQLLDESESTMLDAVAA</sequence>
<keyword evidence="8" id="KW-1185">Reference proteome</keyword>